<reference evidence="1 2" key="1">
    <citation type="submission" date="2021-05" db="EMBL/GenBank/DDBJ databases">
        <title>A Polyphasic approach of four new species of the genus Ohtaekwangia: Ohtaekwangia histidinii sp. nov., Ohtaekwangia cretensis sp. nov., Ohtaekwangia indiensis sp. nov., Ohtaekwangia reichenbachii sp. nov. from diverse environment.</title>
        <authorList>
            <person name="Octaviana S."/>
        </authorList>
    </citation>
    <scope>NUCLEOTIDE SEQUENCE [LARGE SCALE GENOMIC DNA]</scope>
    <source>
        <strain evidence="1 2">PWU4</strain>
    </source>
</reference>
<dbReference type="Proteomes" id="UP001319200">
    <property type="component" value="Unassembled WGS sequence"/>
</dbReference>
<evidence type="ECO:0000313" key="1">
    <source>
        <dbReference type="EMBL" id="MBT1698243.1"/>
    </source>
</evidence>
<name>A0AAP2GNP8_9BACT</name>
<protein>
    <submittedName>
        <fullName evidence="1">Uncharacterized protein</fullName>
    </submittedName>
</protein>
<accession>A0AAP2GNP8</accession>
<sequence>MTKITLVDIISFRESIISSRDILRTQFEPVKSSILERFEDADVRLSTTDDLNVIQRLDAFQKFLKATSEYIDLQNDFVDRIVDGISSIDNVYWNTVFNGQKLADENLFLKATLSNLQKQRDLLVDGWRAELHKWNKDRILKITAA</sequence>
<organism evidence="1 2">
    <name type="scientific">Chryseosolibacter histidini</name>
    <dbReference type="NCBI Taxonomy" id="2782349"/>
    <lineage>
        <taxon>Bacteria</taxon>
        <taxon>Pseudomonadati</taxon>
        <taxon>Bacteroidota</taxon>
        <taxon>Cytophagia</taxon>
        <taxon>Cytophagales</taxon>
        <taxon>Chryseotaleaceae</taxon>
        <taxon>Chryseosolibacter</taxon>
    </lineage>
</organism>
<gene>
    <name evidence="1" type="ORF">KK083_15225</name>
</gene>
<keyword evidence="2" id="KW-1185">Reference proteome</keyword>
<proteinExistence type="predicted"/>
<dbReference type="EMBL" id="JAHESF010000014">
    <property type="protein sequence ID" value="MBT1698243.1"/>
    <property type="molecule type" value="Genomic_DNA"/>
</dbReference>
<evidence type="ECO:0000313" key="2">
    <source>
        <dbReference type="Proteomes" id="UP001319200"/>
    </source>
</evidence>
<dbReference type="RefSeq" id="WP_254164213.1">
    <property type="nucleotide sequence ID" value="NZ_JAHESF010000014.1"/>
</dbReference>
<dbReference type="AlphaFoldDB" id="A0AAP2GNP8"/>
<comment type="caution">
    <text evidence="1">The sequence shown here is derived from an EMBL/GenBank/DDBJ whole genome shotgun (WGS) entry which is preliminary data.</text>
</comment>